<evidence type="ECO:0000256" key="7">
    <source>
        <dbReference type="SAM" id="MobiDB-lite"/>
    </source>
</evidence>
<dbReference type="InterPro" id="IPR051451">
    <property type="entry name" value="PhoH2-like"/>
</dbReference>
<organism evidence="9 10">
    <name type="scientific">Micavibrio aeruginosavorus</name>
    <dbReference type="NCBI Taxonomy" id="349221"/>
    <lineage>
        <taxon>Bacteria</taxon>
        <taxon>Pseudomonadati</taxon>
        <taxon>Bdellovibrionota</taxon>
        <taxon>Bdellovibrionia</taxon>
        <taxon>Bdellovibrionales</taxon>
        <taxon>Pseudobdellovibrionaceae</taxon>
        <taxon>Micavibrio</taxon>
    </lineage>
</organism>
<comment type="subcellular location">
    <subcellularLocation>
        <location evidence="1">Cytoplasm</location>
    </subcellularLocation>
</comment>
<dbReference type="GO" id="GO:0005524">
    <property type="term" value="F:ATP binding"/>
    <property type="evidence" value="ECO:0007669"/>
    <property type="project" value="UniProtKB-KW"/>
</dbReference>
<dbReference type="Pfam" id="PF02562">
    <property type="entry name" value="PhoH"/>
    <property type="match status" value="1"/>
</dbReference>
<feature type="compositionally biased region" description="Polar residues" evidence="7">
    <location>
        <begin position="19"/>
        <end position="28"/>
    </location>
</feature>
<gene>
    <name evidence="9" type="ORF">HYS17_09855</name>
</gene>
<dbReference type="EMBL" id="CP066681">
    <property type="protein sequence ID" value="QQG35797.1"/>
    <property type="molecule type" value="Genomic_DNA"/>
</dbReference>
<reference evidence="9 10" key="1">
    <citation type="submission" date="2020-07" db="EMBL/GenBank/DDBJ databases">
        <title>Huge and variable diversity of episymbiotic CPR bacteria and DPANN archaea in groundwater ecosystems.</title>
        <authorList>
            <person name="He C.Y."/>
            <person name="Keren R."/>
            <person name="Whittaker M."/>
            <person name="Farag I.F."/>
            <person name="Doudna J."/>
            <person name="Cate J.H.D."/>
            <person name="Banfield J.F."/>
        </authorList>
    </citation>
    <scope>NUCLEOTIDE SEQUENCE [LARGE SCALE GENOMIC DNA]</scope>
    <source>
        <strain evidence="9">NC_groundwater_70_Ag_B-0.1um_54_66</strain>
    </source>
</reference>
<dbReference type="Proteomes" id="UP000595362">
    <property type="component" value="Chromosome"/>
</dbReference>
<evidence type="ECO:0000256" key="1">
    <source>
        <dbReference type="ARBA" id="ARBA00004496"/>
    </source>
</evidence>
<keyword evidence="4" id="KW-0547">Nucleotide-binding</keyword>
<dbReference type="SUPFAM" id="SSF52540">
    <property type="entry name" value="P-loop containing nucleoside triphosphate hydrolases"/>
    <property type="match status" value="1"/>
</dbReference>
<proteinExistence type="inferred from homology"/>
<feature type="region of interest" description="Disordered" evidence="7">
    <location>
        <begin position="279"/>
        <end position="311"/>
    </location>
</feature>
<evidence type="ECO:0000256" key="6">
    <source>
        <dbReference type="ARBA" id="ARBA00039970"/>
    </source>
</evidence>
<dbReference type="GO" id="GO:0005829">
    <property type="term" value="C:cytosol"/>
    <property type="evidence" value="ECO:0007669"/>
    <property type="project" value="TreeGrafter"/>
</dbReference>
<evidence type="ECO:0000256" key="5">
    <source>
        <dbReference type="ARBA" id="ARBA00022840"/>
    </source>
</evidence>
<dbReference type="Gene3D" id="3.40.50.300">
    <property type="entry name" value="P-loop containing nucleotide triphosphate hydrolases"/>
    <property type="match status" value="1"/>
</dbReference>
<feature type="region of interest" description="Disordered" evidence="7">
    <location>
        <begin position="1"/>
        <end position="40"/>
    </location>
</feature>
<evidence type="ECO:0000313" key="9">
    <source>
        <dbReference type="EMBL" id="QQG35797.1"/>
    </source>
</evidence>
<evidence type="ECO:0000256" key="2">
    <source>
        <dbReference type="ARBA" id="ARBA00010393"/>
    </source>
</evidence>
<feature type="compositionally biased region" description="Basic and acidic residues" evidence="7">
    <location>
        <begin position="1"/>
        <end position="14"/>
    </location>
</feature>
<dbReference type="PANTHER" id="PTHR30473:SF1">
    <property type="entry name" value="PHOH-LIKE PROTEIN"/>
    <property type="match status" value="1"/>
</dbReference>
<dbReference type="AlphaFoldDB" id="A0A7T5R1G6"/>
<accession>A0A7T5R1G6</accession>
<evidence type="ECO:0000259" key="8">
    <source>
        <dbReference type="Pfam" id="PF02562"/>
    </source>
</evidence>
<keyword evidence="5" id="KW-0067">ATP-binding</keyword>
<evidence type="ECO:0000256" key="4">
    <source>
        <dbReference type="ARBA" id="ARBA00022741"/>
    </source>
</evidence>
<keyword evidence="3" id="KW-0963">Cytoplasm</keyword>
<sequence length="311" mass="34560">MASQQDKGRDEGAKKRSGGSKSEFNRASGSEDETPRMTKAQLLSMLQSRLPKAGTGNEYVTQEKERMVPTDKQKKLMRDVENKDITIINGPFGTGKTIWTCYMALKGLAEGKYNGVVINAPAVEADEKLGFLPGNQDEKMYPHVLQLLESFDDWVGEDLRQNMVRMGLIRIEPHAFMRGRTFKKKLCIFDECQNATAKNLGTAISRLGAGSAMVFMGDDDQNDRTNSRSAFMAMIDLYANNPDYSGEIGYVKFDSKDCRRHPLLQKMIERGDVQKLKDLASAQAQPQKLAGERQPSATRPPVPATNALTPS</sequence>
<feature type="domain" description="PhoH-like protein" evidence="8">
    <location>
        <begin position="70"/>
        <end position="269"/>
    </location>
</feature>
<dbReference type="PANTHER" id="PTHR30473">
    <property type="entry name" value="PROTEIN PHOH"/>
    <property type="match status" value="1"/>
</dbReference>
<dbReference type="InterPro" id="IPR027417">
    <property type="entry name" value="P-loop_NTPase"/>
</dbReference>
<dbReference type="InterPro" id="IPR003714">
    <property type="entry name" value="PhoH"/>
</dbReference>
<name>A0A7T5R1G6_9BACT</name>
<evidence type="ECO:0000256" key="3">
    <source>
        <dbReference type="ARBA" id="ARBA00022490"/>
    </source>
</evidence>
<protein>
    <recommendedName>
        <fullName evidence="6">PhoH-like protein</fullName>
    </recommendedName>
</protein>
<comment type="similarity">
    <text evidence="2">Belongs to the PhoH family.</text>
</comment>
<evidence type="ECO:0000313" key="10">
    <source>
        <dbReference type="Proteomes" id="UP000595362"/>
    </source>
</evidence>